<evidence type="ECO:0000313" key="3">
    <source>
        <dbReference type="EMBL" id="PIW74746.1"/>
    </source>
</evidence>
<evidence type="ECO:0000313" key="4">
    <source>
        <dbReference type="Proteomes" id="UP000231673"/>
    </source>
</evidence>
<sequence>MESFLTTISLALSVVLFAIGFLLSLWWIWIPWLFFVLARDLWLKWRRTIFINELDWALLEVTPPKNMKKTARAMEQFFAGLHGIQGSATFEDKYWKGKVQTWASMEMVSFGGEIRFLVRVESKFRNLAESHIYGQYPEAEIRLASDYVHAFPDDIPNEEYTLWGTEYILSKEDAYPIRTYLDFEKDIVLEEQRIDPLSSLFEVMSKLTSSEQIWIQMLVRPVGDQWRDDGIKLRDGLLGRKEEKKPGLIKKETVAWKDASKVVAHKLIVGGPPADQTEEAKDKEVNLSLGEREVIKAIEKNISKLGFETVIRFVYLAQKDVFNRSNVNAINGAYKQFNDQILNGLKPNSKISPDIDYVIQIKDQRELYRAKRIYNDYQKREFVQYSKYIPYMKELFLDRLPILNWFLSKSRPFTFSIEELATVYHFPAEPVKAPLIPKVEARKAEPPIGLPVG</sequence>
<keyword evidence="1" id="KW-0812">Transmembrane</keyword>
<dbReference type="EMBL" id="PFGW01000022">
    <property type="protein sequence ID" value="PIW74746.1"/>
    <property type="molecule type" value="Genomic_DNA"/>
</dbReference>
<feature type="transmembrane region" description="Helical" evidence="1">
    <location>
        <begin position="12"/>
        <end position="37"/>
    </location>
</feature>
<reference evidence="4" key="1">
    <citation type="submission" date="2017-09" db="EMBL/GenBank/DDBJ databases">
        <title>Depth-based differentiation of microbial function through sediment-hosted aquifers and enrichment of novel symbionts in the deep terrestrial subsurface.</title>
        <authorList>
            <person name="Probst A.J."/>
            <person name="Ladd B."/>
            <person name="Jarett J.K."/>
            <person name="Geller-Mcgrath D.E."/>
            <person name="Sieber C.M.K."/>
            <person name="Emerson J.B."/>
            <person name="Anantharaman K."/>
            <person name="Thomas B.C."/>
            <person name="Malmstrom R."/>
            <person name="Stieglmeier M."/>
            <person name="Klingl A."/>
            <person name="Woyke T."/>
            <person name="Ryan C.M."/>
            <person name="Banfield J.F."/>
        </authorList>
    </citation>
    <scope>NUCLEOTIDE SEQUENCE [LARGE SCALE GENOMIC DNA]</scope>
</reference>
<accession>A0A2M7IDZ3</accession>
<evidence type="ECO:0000256" key="1">
    <source>
        <dbReference type="SAM" id="Phobius"/>
    </source>
</evidence>
<dbReference type="InterPro" id="IPR058441">
    <property type="entry name" value="DUF8128"/>
</dbReference>
<protein>
    <recommendedName>
        <fullName evidence="2">DUF8128 domain-containing protein</fullName>
    </recommendedName>
</protein>
<gene>
    <name evidence="3" type="ORF">CO003_01025</name>
</gene>
<keyword evidence="1" id="KW-1133">Transmembrane helix</keyword>
<name>A0A2M7IDZ3_9BACT</name>
<organism evidence="3 4">
    <name type="scientific">Candidatus Portnoybacteria bacterium CG_4_8_14_3_um_filter_44_15</name>
    <dbReference type="NCBI Taxonomy" id="1974803"/>
    <lineage>
        <taxon>Bacteria</taxon>
        <taxon>Candidatus Portnoyibacteriota</taxon>
    </lineage>
</organism>
<feature type="domain" description="DUF8128" evidence="2">
    <location>
        <begin position="56"/>
        <end position="433"/>
    </location>
</feature>
<dbReference type="Pfam" id="PF26449">
    <property type="entry name" value="DUF8128"/>
    <property type="match status" value="1"/>
</dbReference>
<dbReference type="Proteomes" id="UP000231673">
    <property type="component" value="Unassembled WGS sequence"/>
</dbReference>
<comment type="caution">
    <text evidence="3">The sequence shown here is derived from an EMBL/GenBank/DDBJ whole genome shotgun (WGS) entry which is preliminary data.</text>
</comment>
<proteinExistence type="predicted"/>
<dbReference type="AlphaFoldDB" id="A0A2M7IDZ3"/>
<keyword evidence="1" id="KW-0472">Membrane</keyword>
<evidence type="ECO:0000259" key="2">
    <source>
        <dbReference type="Pfam" id="PF26449"/>
    </source>
</evidence>